<feature type="binding site" description="axial binding residue" evidence="7">
    <location>
        <position position="467"/>
    </location>
    <ligand>
        <name>heme</name>
        <dbReference type="ChEBI" id="CHEBI:30413"/>
    </ligand>
    <ligandPart>
        <name>Fe</name>
        <dbReference type="ChEBI" id="CHEBI:18248"/>
    </ligandPart>
</feature>
<sequence>MEVSSDALIVLCPLLSIGFHELVLRRVEVDHLVLPGLVFSSLFFLLFTFYRGIGPTVALYVAFWGTLSLWILLYRAFWHPLRHFPGPLGAKLTKLWTIKQTWDTRWHWHRVQQRLQQEYGDYVRTGPREISIYDPSAIQPILGFSSMTTKGPFYDVMEKSLHLNRDKAFHRQRRRVWDNGMKESLSTFSPLVEEFTDKLLAQLHKQNGEPIELWRYCSYYSYDVMSKLAFGESMGFVEGKQSEVAASILNTFNSSLSAMGLMYHVPWLMNTLGVVTSIAGPMKEWRDWSVSQMKQRIARTDGRTDFVGHLIKNTPNDTAGLDLLYGESRLIIGAGSETTSSALTFTLMQLATNPKYVDAIRKEFRDCVSFDCQRPLPMLDAVIQESMRLWPSIFFAPQRVTPPSGLHINSHFIPGNTIIQMPPFATFRDPRNFVKPDEFLPERWTSEPELVLNKHAFIPFSTGPYNCVGKTLANMELRSVIARVVNEFDIRLPDGFVAEQYWESIKDQFTAAPPESQRVSFVKCQG</sequence>
<dbReference type="PANTHER" id="PTHR24305:SF187">
    <property type="entry name" value="P450, PUTATIVE (EUROFUNG)-RELATED"/>
    <property type="match status" value="1"/>
</dbReference>
<keyword evidence="6" id="KW-0503">Monooxygenase</keyword>
<feature type="transmembrane region" description="Helical" evidence="8">
    <location>
        <begin position="32"/>
        <end position="50"/>
    </location>
</feature>
<keyword evidence="8" id="KW-0472">Membrane</keyword>
<keyword evidence="8" id="KW-0812">Transmembrane</keyword>
<keyword evidence="7" id="KW-0349">Heme</keyword>
<reference evidence="9 10" key="1">
    <citation type="journal article" date="2012" name="PLoS Pathog.">
        <title>Diverse lifestyles and strategies of plant pathogenesis encoded in the genomes of eighteen Dothideomycetes fungi.</title>
        <authorList>
            <person name="Ohm R.A."/>
            <person name="Feau N."/>
            <person name="Henrissat B."/>
            <person name="Schoch C.L."/>
            <person name="Horwitz B.A."/>
            <person name="Barry K.W."/>
            <person name="Condon B.J."/>
            <person name="Copeland A.C."/>
            <person name="Dhillon B."/>
            <person name="Glaser F."/>
            <person name="Hesse C.N."/>
            <person name="Kosti I."/>
            <person name="LaButti K."/>
            <person name="Lindquist E.A."/>
            <person name="Lucas S."/>
            <person name="Salamov A.A."/>
            <person name="Bradshaw R.E."/>
            <person name="Ciuffetti L."/>
            <person name="Hamelin R.C."/>
            <person name="Kema G.H.J."/>
            <person name="Lawrence C."/>
            <person name="Scott J.A."/>
            <person name="Spatafora J.W."/>
            <person name="Turgeon B.G."/>
            <person name="de Wit P.J.G.M."/>
            <person name="Zhong S."/>
            <person name="Goodwin S.B."/>
            <person name="Grigoriev I.V."/>
        </authorList>
    </citation>
    <scope>NUCLEOTIDE SEQUENCE [LARGE SCALE GENOMIC DNA]</scope>
    <source>
        <strain evidence="10">C4 / ATCC 48331 / race T</strain>
    </source>
</reference>
<evidence type="ECO:0000256" key="1">
    <source>
        <dbReference type="ARBA" id="ARBA00001971"/>
    </source>
</evidence>
<dbReference type="AlphaFoldDB" id="N4X1Y1"/>
<feature type="transmembrane region" description="Helical" evidence="8">
    <location>
        <begin position="57"/>
        <end position="78"/>
    </location>
</feature>
<dbReference type="SUPFAM" id="SSF48264">
    <property type="entry name" value="Cytochrome P450"/>
    <property type="match status" value="1"/>
</dbReference>
<comment type="cofactor">
    <cofactor evidence="1 7">
        <name>heme</name>
        <dbReference type="ChEBI" id="CHEBI:30413"/>
    </cofactor>
</comment>
<dbReference type="Gene3D" id="1.10.630.10">
    <property type="entry name" value="Cytochrome P450"/>
    <property type="match status" value="1"/>
</dbReference>
<dbReference type="Proteomes" id="UP000012338">
    <property type="component" value="Unassembled WGS sequence"/>
</dbReference>
<keyword evidence="3 7" id="KW-0479">Metal-binding</keyword>
<evidence type="ECO:0000256" key="7">
    <source>
        <dbReference type="PIRSR" id="PIRSR602401-1"/>
    </source>
</evidence>
<proteinExistence type="inferred from homology"/>
<dbReference type="GeneID" id="25844294"/>
<accession>N4X1Y1</accession>
<organism evidence="9 10">
    <name type="scientific">Cochliobolus heterostrophus (strain C4 / ATCC 48331 / race T)</name>
    <name type="common">Southern corn leaf blight fungus</name>
    <name type="synonym">Bipolaris maydis</name>
    <dbReference type="NCBI Taxonomy" id="665024"/>
    <lineage>
        <taxon>Eukaryota</taxon>
        <taxon>Fungi</taxon>
        <taxon>Dikarya</taxon>
        <taxon>Ascomycota</taxon>
        <taxon>Pezizomycotina</taxon>
        <taxon>Dothideomycetes</taxon>
        <taxon>Pleosporomycetidae</taxon>
        <taxon>Pleosporales</taxon>
        <taxon>Pleosporineae</taxon>
        <taxon>Pleosporaceae</taxon>
        <taxon>Bipolaris</taxon>
    </lineage>
</organism>
<evidence type="ECO:0000256" key="4">
    <source>
        <dbReference type="ARBA" id="ARBA00023002"/>
    </source>
</evidence>
<dbReference type="InterPro" id="IPR036396">
    <property type="entry name" value="Cyt_P450_sf"/>
</dbReference>
<evidence type="ECO:0000256" key="2">
    <source>
        <dbReference type="ARBA" id="ARBA00010617"/>
    </source>
</evidence>
<reference evidence="10" key="2">
    <citation type="journal article" date="2013" name="PLoS Genet.">
        <title>Comparative genome structure, secondary metabolite, and effector coding capacity across Cochliobolus pathogens.</title>
        <authorList>
            <person name="Condon B.J."/>
            <person name="Leng Y."/>
            <person name="Wu D."/>
            <person name="Bushley K.E."/>
            <person name="Ohm R.A."/>
            <person name="Otillar R."/>
            <person name="Martin J."/>
            <person name="Schackwitz W."/>
            <person name="Grimwood J."/>
            <person name="MohdZainudin N."/>
            <person name="Xue C."/>
            <person name="Wang R."/>
            <person name="Manning V.A."/>
            <person name="Dhillon B."/>
            <person name="Tu Z.J."/>
            <person name="Steffenson B.J."/>
            <person name="Salamov A."/>
            <person name="Sun H."/>
            <person name="Lowry S."/>
            <person name="LaButti K."/>
            <person name="Han J."/>
            <person name="Copeland A."/>
            <person name="Lindquist E."/>
            <person name="Barry K."/>
            <person name="Schmutz J."/>
            <person name="Baker S.E."/>
            <person name="Ciuffetti L.M."/>
            <person name="Grigoriev I.V."/>
            <person name="Zhong S."/>
            <person name="Turgeon B.G."/>
        </authorList>
    </citation>
    <scope>NUCLEOTIDE SEQUENCE [LARGE SCALE GENOMIC DNA]</scope>
    <source>
        <strain evidence="10">C4 / ATCC 48331 / race T</strain>
    </source>
</reference>
<evidence type="ECO:0000256" key="6">
    <source>
        <dbReference type="ARBA" id="ARBA00023033"/>
    </source>
</evidence>
<dbReference type="InterPro" id="IPR050121">
    <property type="entry name" value="Cytochrome_P450_monoxygenase"/>
</dbReference>
<dbReference type="InterPro" id="IPR001128">
    <property type="entry name" value="Cyt_P450"/>
</dbReference>
<evidence type="ECO:0000256" key="8">
    <source>
        <dbReference type="SAM" id="Phobius"/>
    </source>
</evidence>
<dbReference type="Pfam" id="PF00067">
    <property type="entry name" value="p450"/>
    <property type="match status" value="1"/>
</dbReference>
<dbReference type="GO" id="GO:0020037">
    <property type="term" value="F:heme binding"/>
    <property type="evidence" value="ECO:0007669"/>
    <property type="project" value="InterPro"/>
</dbReference>
<dbReference type="HOGENOM" id="CLU_001570_14_10_1"/>
<gene>
    <name evidence="9" type="ORF">COCC4DRAFT_34327</name>
</gene>
<dbReference type="GO" id="GO:0016705">
    <property type="term" value="F:oxidoreductase activity, acting on paired donors, with incorporation or reduction of molecular oxygen"/>
    <property type="evidence" value="ECO:0007669"/>
    <property type="project" value="InterPro"/>
</dbReference>
<dbReference type="PANTHER" id="PTHR24305">
    <property type="entry name" value="CYTOCHROME P450"/>
    <property type="match status" value="1"/>
</dbReference>
<keyword evidence="10" id="KW-1185">Reference proteome</keyword>
<evidence type="ECO:0008006" key="11">
    <source>
        <dbReference type="Google" id="ProtNLM"/>
    </source>
</evidence>
<evidence type="ECO:0000313" key="9">
    <source>
        <dbReference type="EMBL" id="ENI00596.1"/>
    </source>
</evidence>
<dbReference type="EMBL" id="KB733473">
    <property type="protein sequence ID" value="ENI00596.1"/>
    <property type="molecule type" value="Genomic_DNA"/>
</dbReference>
<keyword evidence="8" id="KW-1133">Transmembrane helix</keyword>
<keyword evidence="5 7" id="KW-0408">Iron</keyword>
<dbReference type="OrthoDB" id="6692864at2759"/>
<protein>
    <recommendedName>
        <fullName evidence="11">Cytochrome P450 monooxygenase</fullName>
    </recommendedName>
</protein>
<dbReference type="CDD" id="cd11061">
    <property type="entry name" value="CYP67-like"/>
    <property type="match status" value="1"/>
</dbReference>
<dbReference type="InterPro" id="IPR002401">
    <property type="entry name" value="Cyt_P450_E_grp-I"/>
</dbReference>
<dbReference type="PRINTS" id="PR00385">
    <property type="entry name" value="P450"/>
</dbReference>
<name>N4X1Y1_COCH4</name>
<evidence type="ECO:0000313" key="10">
    <source>
        <dbReference type="Proteomes" id="UP000012338"/>
    </source>
</evidence>
<evidence type="ECO:0000256" key="5">
    <source>
        <dbReference type="ARBA" id="ARBA00023004"/>
    </source>
</evidence>
<dbReference type="GO" id="GO:0004497">
    <property type="term" value="F:monooxygenase activity"/>
    <property type="evidence" value="ECO:0007669"/>
    <property type="project" value="UniProtKB-KW"/>
</dbReference>
<keyword evidence="4" id="KW-0560">Oxidoreductase</keyword>
<dbReference type="PRINTS" id="PR00463">
    <property type="entry name" value="EP450I"/>
</dbReference>
<dbReference type="GO" id="GO:0005506">
    <property type="term" value="F:iron ion binding"/>
    <property type="evidence" value="ECO:0007669"/>
    <property type="project" value="InterPro"/>
</dbReference>
<comment type="similarity">
    <text evidence="2">Belongs to the cytochrome P450 family.</text>
</comment>
<dbReference type="RefSeq" id="XP_014074505.1">
    <property type="nucleotide sequence ID" value="XM_014219030.1"/>
</dbReference>
<evidence type="ECO:0000256" key="3">
    <source>
        <dbReference type="ARBA" id="ARBA00022723"/>
    </source>
</evidence>